<dbReference type="InterPro" id="IPR019734">
    <property type="entry name" value="TPR_rpt"/>
</dbReference>
<keyword evidence="6" id="KW-0175">Coiled coil</keyword>
<keyword evidence="8" id="KW-1185">Reference proteome</keyword>
<evidence type="ECO:0000256" key="5">
    <source>
        <dbReference type="ARBA" id="ARBA00038253"/>
    </source>
</evidence>
<dbReference type="Proteomes" id="UP001211894">
    <property type="component" value="Unassembled WGS sequence"/>
</dbReference>
<dbReference type="PANTHER" id="PTHR46630">
    <property type="entry name" value="TETRATRICOPEPTIDE REPEAT PROTEIN 29"/>
    <property type="match status" value="1"/>
</dbReference>
<dbReference type="SUPFAM" id="SSF48452">
    <property type="entry name" value="TPR-like"/>
    <property type="match status" value="1"/>
</dbReference>
<dbReference type="Pfam" id="PF18801">
    <property type="entry name" value="RapH_N"/>
    <property type="match status" value="1"/>
</dbReference>
<accession>A0ABT4X5E3</accession>
<comment type="subcellular location">
    <subcellularLocation>
        <location evidence="1">Cytoplasm</location>
    </subcellularLocation>
</comment>
<name>A0ABT4X5E3_9BACI</name>
<evidence type="ECO:0000256" key="2">
    <source>
        <dbReference type="ARBA" id="ARBA00022490"/>
    </source>
</evidence>
<dbReference type="InterPro" id="IPR011990">
    <property type="entry name" value="TPR-like_helical_dom_sf"/>
</dbReference>
<dbReference type="EMBL" id="JAQKAB010000008">
    <property type="protein sequence ID" value="MDA7027513.1"/>
    <property type="molecule type" value="Genomic_DNA"/>
</dbReference>
<dbReference type="Gene3D" id="1.25.40.10">
    <property type="entry name" value="Tetratricopeptide repeat domain"/>
    <property type="match status" value="1"/>
</dbReference>
<reference evidence="7 8" key="1">
    <citation type="submission" date="2023-01" db="EMBL/GenBank/DDBJ databases">
        <title>Bacillus changyiensis sp. nov., isolated from a coastal deposit.</title>
        <authorList>
            <person name="Xiao G."/>
            <person name="Lai Q."/>
            <person name="Hu Z."/>
            <person name="Shao Z."/>
        </authorList>
    </citation>
    <scope>NUCLEOTIDE SEQUENCE [LARGE SCALE GENOMIC DNA]</scope>
    <source>
        <strain evidence="7 8">CLL-7-23</strain>
    </source>
</reference>
<organism evidence="7 8">
    <name type="scientific">Bacillus changyiensis</name>
    <dbReference type="NCBI Taxonomy" id="3004103"/>
    <lineage>
        <taxon>Bacteria</taxon>
        <taxon>Bacillati</taxon>
        <taxon>Bacillota</taxon>
        <taxon>Bacilli</taxon>
        <taxon>Bacillales</taxon>
        <taxon>Bacillaceae</taxon>
        <taxon>Bacillus</taxon>
    </lineage>
</organism>
<keyword evidence="2" id="KW-0963">Cytoplasm</keyword>
<dbReference type="InterPro" id="IPR051476">
    <property type="entry name" value="Bac_ResReg_Asp_Phosphatase"/>
</dbReference>
<evidence type="ECO:0000256" key="4">
    <source>
        <dbReference type="ARBA" id="ARBA00022803"/>
    </source>
</evidence>
<sequence length="371" mass="43882">MNVIPSSVVGMKINEWYNEIQKLDVIEAERLKEEVRQEIESMEEDQDTLLYFQLMDLRHQIMLDYLFPKERKMSLADYLREIEGQGKKFSGLLEYYFSFFSGMYYFSEGKYLTAIQSYRQAEKRLSKISDKIEKAEFYFKMGEVYYHMKQTHMSMYYISLAYEIYKKQATYMVRRIQCHFVIAGNYDDLHIHDKALPHLHKALALSQEIDNWPMITKSLINMAHSYQCIGSFQAVPYLLEAIKAAEKTGSNDITFIYYGLALSNFIDEKKSEAKKWFKQAIDSAQKFDDGLSLILLNFLEVLFIKQGDRSEVLESLNPLRNSQGYPYLEELAFVAAEFYTKNRRPDDSVFFLKQMMEAQNQIRRGEFQYEI</sequence>
<evidence type="ECO:0000256" key="6">
    <source>
        <dbReference type="SAM" id="Coils"/>
    </source>
</evidence>
<comment type="caution">
    <text evidence="7">The sequence shown here is derived from an EMBL/GenBank/DDBJ whole genome shotgun (WGS) entry which is preliminary data.</text>
</comment>
<evidence type="ECO:0000256" key="3">
    <source>
        <dbReference type="ARBA" id="ARBA00022737"/>
    </source>
</evidence>
<keyword evidence="3" id="KW-0677">Repeat</keyword>
<proteinExistence type="inferred from homology"/>
<comment type="similarity">
    <text evidence="5">Belongs to the Rap family.</text>
</comment>
<feature type="coiled-coil region" evidence="6">
    <location>
        <begin position="18"/>
        <end position="48"/>
    </location>
</feature>
<dbReference type="RefSeq" id="WP_271341350.1">
    <property type="nucleotide sequence ID" value="NZ_JAQKAB010000008.1"/>
</dbReference>
<keyword evidence="4" id="KW-0802">TPR repeat</keyword>
<evidence type="ECO:0000256" key="1">
    <source>
        <dbReference type="ARBA" id="ARBA00004496"/>
    </source>
</evidence>
<dbReference type="PANTHER" id="PTHR46630:SF1">
    <property type="entry name" value="TETRATRICOPEPTIDE REPEAT PROTEIN 29"/>
    <property type="match status" value="1"/>
</dbReference>
<dbReference type="SMART" id="SM00028">
    <property type="entry name" value="TPR"/>
    <property type="match status" value="5"/>
</dbReference>
<gene>
    <name evidence="7" type="ORF">PJ311_13045</name>
</gene>
<evidence type="ECO:0000313" key="7">
    <source>
        <dbReference type="EMBL" id="MDA7027513.1"/>
    </source>
</evidence>
<evidence type="ECO:0000313" key="8">
    <source>
        <dbReference type="Proteomes" id="UP001211894"/>
    </source>
</evidence>
<protein>
    <submittedName>
        <fullName evidence="7">Aspartate phosphatase</fullName>
    </submittedName>
</protein>